<comment type="caution">
    <text evidence="2">The sequence shown here is derived from an EMBL/GenBank/DDBJ whole genome shotgun (WGS) entry which is preliminary data.</text>
</comment>
<dbReference type="InterPro" id="IPR025405">
    <property type="entry name" value="DUF4131"/>
</dbReference>
<dbReference type="AlphaFoldDB" id="A0A9D6L7G1"/>
<evidence type="ECO:0000313" key="2">
    <source>
        <dbReference type="EMBL" id="MBI3538995.1"/>
    </source>
</evidence>
<protein>
    <submittedName>
        <fullName evidence="2">DUF4131 domain-containing protein</fullName>
    </submittedName>
</protein>
<evidence type="ECO:0000259" key="1">
    <source>
        <dbReference type="Pfam" id="PF13567"/>
    </source>
</evidence>
<evidence type="ECO:0000313" key="3">
    <source>
        <dbReference type="Proteomes" id="UP000807850"/>
    </source>
</evidence>
<dbReference type="EMBL" id="JACQAY010000054">
    <property type="protein sequence ID" value="MBI3538995.1"/>
    <property type="molecule type" value="Genomic_DNA"/>
</dbReference>
<dbReference type="Proteomes" id="UP000807850">
    <property type="component" value="Unassembled WGS sequence"/>
</dbReference>
<proteinExistence type="predicted"/>
<sequence length="175" mass="17700">MWLGILAGRGSTPMAAVSCLAAALPCAWLAARAPARVGTAALLLALGLAAAARGGLSRAALDHGAAALGDDEPPRWLHARVVEHPLREGGEPLAIATLTRACGPLAAGTRVRLRLPAGCDAEIGDDVDALARLERPPGRRNPGGISSREIAATSGVAVQGQARFAAVRHATGIHA</sequence>
<feature type="domain" description="DUF4131" evidence="1">
    <location>
        <begin position="15"/>
        <end position="162"/>
    </location>
</feature>
<name>A0A9D6L7G1_UNCEI</name>
<feature type="non-terminal residue" evidence="2">
    <location>
        <position position="175"/>
    </location>
</feature>
<gene>
    <name evidence="2" type="ORF">HY076_01820</name>
</gene>
<dbReference type="Pfam" id="PF13567">
    <property type="entry name" value="DUF4131"/>
    <property type="match status" value="1"/>
</dbReference>
<organism evidence="2 3">
    <name type="scientific">Eiseniibacteriota bacterium</name>
    <dbReference type="NCBI Taxonomy" id="2212470"/>
    <lineage>
        <taxon>Bacteria</taxon>
        <taxon>Candidatus Eiseniibacteriota</taxon>
    </lineage>
</organism>
<reference evidence="2" key="1">
    <citation type="submission" date="2020-07" db="EMBL/GenBank/DDBJ databases">
        <title>Huge and variable diversity of episymbiotic CPR bacteria and DPANN archaea in groundwater ecosystems.</title>
        <authorList>
            <person name="He C.Y."/>
            <person name="Keren R."/>
            <person name="Whittaker M."/>
            <person name="Farag I.F."/>
            <person name="Doudna J."/>
            <person name="Cate J.H.D."/>
            <person name="Banfield J.F."/>
        </authorList>
    </citation>
    <scope>NUCLEOTIDE SEQUENCE</scope>
    <source>
        <strain evidence="2">NC_groundwater_928_Pr1_S-0.2um_72_17</strain>
    </source>
</reference>
<accession>A0A9D6L7G1</accession>